<name>A0ABU8MPQ8_9PSEU</name>
<dbReference type="SUPFAM" id="SSF53597">
    <property type="entry name" value="Dihydrofolate reductase-like"/>
    <property type="match status" value="1"/>
</dbReference>
<comment type="caution">
    <text evidence="2">The sequence shown here is derived from an EMBL/GenBank/DDBJ whole genome shotgun (WGS) entry which is preliminary data.</text>
</comment>
<feature type="domain" description="Bacterial bifunctional deaminase-reductase C-terminal" evidence="1">
    <location>
        <begin position="5"/>
        <end position="178"/>
    </location>
</feature>
<dbReference type="InterPro" id="IPR024072">
    <property type="entry name" value="DHFR-like_dom_sf"/>
</dbReference>
<gene>
    <name evidence="2" type="ORF">WCD74_14570</name>
</gene>
<proteinExistence type="predicted"/>
<evidence type="ECO:0000259" key="1">
    <source>
        <dbReference type="Pfam" id="PF01872"/>
    </source>
</evidence>
<protein>
    <submittedName>
        <fullName evidence="2">Dihydrofolate reductase family protein</fullName>
    </submittedName>
</protein>
<reference evidence="2 3" key="1">
    <citation type="submission" date="2024-03" db="EMBL/GenBank/DDBJ databases">
        <title>Actinomycetospora sp. OC33-EN08, a novel actinomycete isolated from wild orchid (Aerides multiflora).</title>
        <authorList>
            <person name="Suriyachadkun C."/>
        </authorList>
    </citation>
    <scope>NUCLEOTIDE SEQUENCE [LARGE SCALE GENOMIC DNA]</scope>
    <source>
        <strain evidence="2 3">OC33-EN08</strain>
    </source>
</reference>
<accession>A0ABU8MPQ8</accession>
<dbReference type="Proteomes" id="UP001385809">
    <property type="component" value="Unassembled WGS sequence"/>
</dbReference>
<dbReference type="RefSeq" id="WP_337695575.1">
    <property type="nucleotide sequence ID" value="NZ_JBBEGN010000006.1"/>
</dbReference>
<organism evidence="2 3">
    <name type="scientific">Actinomycetospora aurantiaca</name>
    <dbReference type="NCBI Taxonomy" id="3129233"/>
    <lineage>
        <taxon>Bacteria</taxon>
        <taxon>Bacillati</taxon>
        <taxon>Actinomycetota</taxon>
        <taxon>Actinomycetes</taxon>
        <taxon>Pseudonocardiales</taxon>
        <taxon>Pseudonocardiaceae</taxon>
        <taxon>Actinomycetospora</taxon>
    </lineage>
</organism>
<evidence type="ECO:0000313" key="2">
    <source>
        <dbReference type="EMBL" id="MEJ2868994.1"/>
    </source>
</evidence>
<dbReference type="Gene3D" id="3.40.430.10">
    <property type="entry name" value="Dihydrofolate Reductase, subunit A"/>
    <property type="match status" value="1"/>
</dbReference>
<keyword evidence="3" id="KW-1185">Reference proteome</keyword>
<dbReference type="InterPro" id="IPR002734">
    <property type="entry name" value="RibDG_C"/>
</dbReference>
<evidence type="ECO:0000313" key="3">
    <source>
        <dbReference type="Proteomes" id="UP001385809"/>
    </source>
</evidence>
<sequence length="186" mass="20450">MTRRIVITQNITVDGVVEALDWFTPEGDGDVSDLMPLLAEAMEREVGFLVGRRTFEDMRGYWPHQTDDTTGVTAHLDAVEKFVVSSTLTDPAWANSTVLRGGEHLADEIAGLLKEGPDGDVGVTGSIELCHALLAADLVDELRLYTYPVVLGRGRRLFPDGVELRPTLVDARAFRSGVSLQTYRLH</sequence>
<dbReference type="Pfam" id="PF01872">
    <property type="entry name" value="RibD_C"/>
    <property type="match status" value="1"/>
</dbReference>
<dbReference type="EMBL" id="JBBEGN010000006">
    <property type="protein sequence ID" value="MEJ2868994.1"/>
    <property type="molecule type" value="Genomic_DNA"/>
</dbReference>